<reference evidence="3" key="1">
    <citation type="submission" date="2025-08" db="UniProtKB">
        <authorList>
            <consortium name="Ensembl"/>
        </authorList>
    </citation>
    <scope>IDENTIFICATION</scope>
</reference>
<name>A0A2K6EMD2_PROCO</name>
<dbReference type="AlphaFoldDB" id="A0A2K6EMD2"/>
<dbReference type="Ensembl" id="ENSPCOT00000010024.1">
    <property type="protein sequence ID" value="ENSPCOP00000002888.1"/>
    <property type="gene ID" value="ENSPCOG00000008867.1"/>
</dbReference>
<dbReference type="STRING" id="379532.ENSPCOP00000002888"/>
<sequence length="54" mass="5920">MAVSQTTRWRLICGTLGVICLLLMATLGFLLKFSHPKTDSEPTSSPGLDIELQE</sequence>
<accession>A0A2K6EMD2</accession>
<dbReference type="OMA" id="TRWRLIC"/>
<evidence type="ECO:0000313" key="3">
    <source>
        <dbReference type="Ensembl" id="ENSPCOP00000002888.1"/>
    </source>
</evidence>
<proteinExistence type="predicted"/>
<keyword evidence="2" id="KW-0812">Transmembrane</keyword>
<keyword evidence="2" id="KW-0472">Membrane</keyword>
<keyword evidence="4" id="KW-1185">Reference proteome</keyword>
<evidence type="ECO:0000313" key="4">
    <source>
        <dbReference type="Proteomes" id="UP000233160"/>
    </source>
</evidence>
<evidence type="ECO:0000256" key="1">
    <source>
        <dbReference type="SAM" id="MobiDB-lite"/>
    </source>
</evidence>
<evidence type="ECO:0000256" key="2">
    <source>
        <dbReference type="SAM" id="Phobius"/>
    </source>
</evidence>
<reference evidence="3" key="2">
    <citation type="submission" date="2025-09" db="UniProtKB">
        <authorList>
            <consortium name="Ensembl"/>
        </authorList>
    </citation>
    <scope>IDENTIFICATION</scope>
</reference>
<feature type="region of interest" description="Disordered" evidence="1">
    <location>
        <begin position="35"/>
        <end position="54"/>
    </location>
</feature>
<organism evidence="3 4">
    <name type="scientific">Propithecus coquereli</name>
    <name type="common">Coquerel's sifaka</name>
    <name type="synonym">Propithecus verreauxi coquereli</name>
    <dbReference type="NCBI Taxonomy" id="379532"/>
    <lineage>
        <taxon>Eukaryota</taxon>
        <taxon>Metazoa</taxon>
        <taxon>Chordata</taxon>
        <taxon>Craniata</taxon>
        <taxon>Vertebrata</taxon>
        <taxon>Euteleostomi</taxon>
        <taxon>Mammalia</taxon>
        <taxon>Eutheria</taxon>
        <taxon>Euarchontoglires</taxon>
        <taxon>Primates</taxon>
        <taxon>Strepsirrhini</taxon>
        <taxon>Lemuriformes</taxon>
        <taxon>Indriidae</taxon>
        <taxon>Propithecus</taxon>
    </lineage>
</organism>
<dbReference type="Proteomes" id="UP000233160">
    <property type="component" value="Unassembled WGS sequence"/>
</dbReference>
<feature type="transmembrane region" description="Helical" evidence="2">
    <location>
        <begin position="12"/>
        <end position="31"/>
    </location>
</feature>
<keyword evidence="2" id="KW-1133">Transmembrane helix</keyword>
<protein>
    <submittedName>
        <fullName evidence="3">Uncharacterized protein</fullName>
    </submittedName>
</protein>
<dbReference type="GeneTree" id="ENSGT00910000146498"/>